<keyword evidence="5" id="KW-0406">Ion transport</keyword>
<dbReference type="Gene3D" id="1.10.287.70">
    <property type="match status" value="1"/>
</dbReference>
<evidence type="ECO:0000256" key="3">
    <source>
        <dbReference type="ARBA" id="ARBA00022692"/>
    </source>
</evidence>
<keyword evidence="4 9" id="KW-1133">Transmembrane helix</keyword>
<feature type="signal peptide" evidence="10">
    <location>
        <begin position="1"/>
        <end position="24"/>
    </location>
</feature>
<keyword evidence="13" id="KW-1185">Reference proteome</keyword>
<comment type="subcellular location">
    <subcellularLocation>
        <location evidence="1">Membrane</location>
        <topology evidence="1">Multi-pass membrane protein</topology>
    </subcellularLocation>
</comment>
<dbReference type="Gene3D" id="3.40.190.10">
    <property type="entry name" value="Periplasmic binding protein-like II"/>
    <property type="match status" value="1"/>
</dbReference>
<dbReference type="InterPro" id="IPR037524">
    <property type="entry name" value="PA14/GLEYA"/>
</dbReference>
<feature type="region of interest" description="Disordered" evidence="8">
    <location>
        <begin position="262"/>
        <end position="333"/>
    </location>
</feature>
<evidence type="ECO:0000256" key="4">
    <source>
        <dbReference type="ARBA" id="ARBA00022989"/>
    </source>
</evidence>
<dbReference type="PANTHER" id="PTHR11537">
    <property type="entry name" value="VOLTAGE-GATED POTASSIUM CHANNEL"/>
    <property type="match status" value="1"/>
</dbReference>
<evidence type="ECO:0000256" key="1">
    <source>
        <dbReference type="ARBA" id="ARBA00004141"/>
    </source>
</evidence>
<dbReference type="PANTHER" id="PTHR11537:SF252">
    <property type="entry name" value="POTASSIUM VOLTAGE-GATED CHANNEL PROTEIN SHAW"/>
    <property type="match status" value="1"/>
</dbReference>
<evidence type="ECO:0000256" key="5">
    <source>
        <dbReference type="ARBA" id="ARBA00023065"/>
    </source>
</evidence>
<evidence type="ECO:0000256" key="10">
    <source>
        <dbReference type="SAM" id="SignalP"/>
    </source>
</evidence>
<evidence type="ECO:0000313" key="12">
    <source>
        <dbReference type="EMBL" id="CAH3105523.1"/>
    </source>
</evidence>
<dbReference type="EMBL" id="CALNXK010000018">
    <property type="protein sequence ID" value="CAH3105523.1"/>
    <property type="molecule type" value="Genomic_DNA"/>
</dbReference>
<keyword evidence="3 9" id="KW-0812">Transmembrane</keyword>
<name>A0ABN8NDW6_9CNID</name>
<feature type="transmembrane region" description="Helical" evidence="9">
    <location>
        <begin position="676"/>
        <end position="697"/>
    </location>
</feature>
<dbReference type="SUPFAM" id="SSF53850">
    <property type="entry name" value="Periplasmic binding protein-like II"/>
    <property type="match status" value="1"/>
</dbReference>
<organism evidence="12 13">
    <name type="scientific">Porites lobata</name>
    <dbReference type="NCBI Taxonomy" id="104759"/>
    <lineage>
        <taxon>Eukaryota</taxon>
        <taxon>Metazoa</taxon>
        <taxon>Cnidaria</taxon>
        <taxon>Anthozoa</taxon>
        <taxon>Hexacorallia</taxon>
        <taxon>Scleractinia</taxon>
        <taxon>Fungiina</taxon>
        <taxon>Poritidae</taxon>
        <taxon>Porites</taxon>
    </lineage>
</organism>
<comment type="caution">
    <text evidence="12">The sequence shown here is derived from an EMBL/GenBank/DDBJ whole genome shotgun (WGS) entry which is preliminary data.</text>
</comment>
<dbReference type="Pfam" id="PF07691">
    <property type="entry name" value="PA14"/>
    <property type="match status" value="1"/>
</dbReference>
<sequence length="770" mass="88107">MDNFCYMGLSALAVFLAILGTNTATPCSYADYKELFGVLSETWKDFRGSISELEKSQSPTSSSFNSSLDIQEKGPNRYFARRFRAYFLAPLTGDYKFNIACDDFCKLRMSTDNDLKNLTTLVYVTKWTRYRDWKRFNVAKMRLLKGRSYLLEVIWQQGNGEYHMSVGVQLPDEKVMRTVSDEWLIKYEPEKYRDVEVGFRVLHMKFCSEAKIAVNWMQVPPLCYKGNNADEKQEPEGVFPKVLSEMIKYVCGTLDCAHKRTIHKRHTHRHERTSPSHNHKRNKHDLKRNGRGHQRAAFKHTEHDHDKTRHGRKRNARDHGDAAYDGRKRSARDQDMTVLDQKMPAQNQTGAVLDFREETINIHNISKMLSVPHTEFTLPISMNPEKQVASEEWVFLPVVKVDGLAMIMRKPNRGEIYAGKIGSSVLNCWPAFVMMFVTYCVFGLAMWNLEKAVNQDQFSPRFTRGWKQGLWWSFVTMTTNGYGDRFPITFPGRLLAVVSILVGTIMNVLFVASITASITVFVIDEAANPERSRKVGVVTGSIEYPLGMRMNGSKGMKCVSYPTRDALLQGLESQAIDGALIDILTVDSFKKELNDSDFEVVKVLPNTFHYGIILTGDARNLSKYFKEYLVNNPVELLLQEEEDNSSQPIAKPTDEIQTVSVIPFFETDNLLFKRTLLIIVTSLVICVLSGLSFHFIWSRLNSEQDEPRTQQKGPAAVKAELTQLLEEFHSRIKATYLTLKMKHRRELIGKVVCWKGIVDPTTGLMRPPKT</sequence>
<reference evidence="12 13" key="1">
    <citation type="submission" date="2022-05" db="EMBL/GenBank/DDBJ databases">
        <authorList>
            <consortium name="Genoscope - CEA"/>
            <person name="William W."/>
        </authorList>
    </citation>
    <scope>NUCLEOTIDE SEQUENCE [LARGE SCALE GENOMIC DNA]</scope>
</reference>
<proteinExistence type="predicted"/>
<dbReference type="Gene3D" id="2.60.120.1560">
    <property type="match status" value="1"/>
</dbReference>
<dbReference type="PROSITE" id="PS51820">
    <property type="entry name" value="PA14"/>
    <property type="match status" value="1"/>
</dbReference>
<dbReference type="InterPro" id="IPR011658">
    <property type="entry name" value="PA14_dom"/>
</dbReference>
<feature type="compositionally biased region" description="Basic and acidic residues" evidence="8">
    <location>
        <begin position="317"/>
        <end position="333"/>
    </location>
</feature>
<feature type="transmembrane region" description="Helical" evidence="9">
    <location>
        <begin position="429"/>
        <end position="449"/>
    </location>
</feature>
<keyword evidence="7" id="KW-0407">Ion channel</keyword>
<dbReference type="Pfam" id="PF07885">
    <property type="entry name" value="Ion_trans_2"/>
    <property type="match status" value="1"/>
</dbReference>
<feature type="domain" description="PA14" evidence="11">
    <location>
        <begin position="33"/>
        <end position="183"/>
    </location>
</feature>
<feature type="compositionally biased region" description="Basic residues" evidence="8">
    <location>
        <begin position="262"/>
        <end position="298"/>
    </location>
</feature>
<accession>A0ABN8NDW6</accession>
<feature type="chain" id="PRO_5047238745" description="PA14 domain-containing protein" evidence="10">
    <location>
        <begin position="25"/>
        <end position="770"/>
    </location>
</feature>
<evidence type="ECO:0000313" key="13">
    <source>
        <dbReference type="Proteomes" id="UP001159405"/>
    </source>
</evidence>
<feature type="transmembrane region" description="Helical" evidence="9">
    <location>
        <begin position="494"/>
        <end position="523"/>
    </location>
</feature>
<evidence type="ECO:0000256" key="7">
    <source>
        <dbReference type="ARBA" id="ARBA00023303"/>
    </source>
</evidence>
<dbReference type="InterPro" id="IPR013099">
    <property type="entry name" value="K_chnl_dom"/>
</dbReference>
<keyword evidence="10" id="KW-0732">Signal</keyword>
<protein>
    <recommendedName>
        <fullName evidence="11">PA14 domain-containing protein</fullName>
    </recommendedName>
</protein>
<gene>
    <name evidence="12" type="ORF">PLOB_00013724</name>
</gene>
<evidence type="ECO:0000256" key="8">
    <source>
        <dbReference type="SAM" id="MobiDB-lite"/>
    </source>
</evidence>
<keyword evidence="6 9" id="KW-0472">Membrane</keyword>
<evidence type="ECO:0000256" key="9">
    <source>
        <dbReference type="SAM" id="Phobius"/>
    </source>
</evidence>
<evidence type="ECO:0000256" key="6">
    <source>
        <dbReference type="ARBA" id="ARBA00023136"/>
    </source>
</evidence>
<evidence type="ECO:0000256" key="2">
    <source>
        <dbReference type="ARBA" id="ARBA00022448"/>
    </source>
</evidence>
<evidence type="ECO:0000259" key="11">
    <source>
        <dbReference type="PROSITE" id="PS51820"/>
    </source>
</evidence>
<keyword evidence="2" id="KW-0813">Transport</keyword>
<dbReference type="Proteomes" id="UP001159405">
    <property type="component" value="Unassembled WGS sequence"/>
</dbReference>
<dbReference type="SUPFAM" id="SSF81324">
    <property type="entry name" value="Voltage-gated potassium channels"/>
    <property type="match status" value="1"/>
</dbReference>
<dbReference type="InterPro" id="IPR028325">
    <property type="entry name" value="VG_K_chnl"/>
</dbReference>